<dbReference type="InterPro" id="IPR010158">
    <property type="entry name" value="Amidase_Cbmase"/>
</dbReference>
<dbReference type="InterPro" id="IPR002933">
    <property type="entry name" value="Peptidase_M20"/>
</dbReference>
<dbReference type="SUPFAM" id="SSF53187">
    <property type="entry name" value="Zn-dependent exopeptidases"/>
    <property type="match status" value="1"/>
</dbReference>
<gene>
    <name evidence="2" type="ORF">SDC9_116954</name>
</gene>
<evidence type="ECO:0008006" key="3">
    <source>
        <dbReference type="Google" id="ProtNLM"/>
    </source>
</evidence>
<accession>A0A645BWW3</accession>
<dbReference type="EMBL" id="VSSQ01023212">
    <property type="protein sequence ID" value="MPM70006.1"/>
    <property type="molecule type" value="Genomic_DNA"/>
</dbReference>
<dbReference type="PANTHER" id="PTHR32494:SF5">
    <property type="entry name" value="ALLANTOATE AMIDOHYDROLASE"/>
    <property type="match status" value="1"/>
</dbReference>
<keyword evidence="1" id="KW-0378">Hydrolase</keyword>
<comment type="caution">
    <text evidence="2">The sequence shown here is derived from an EMBL/GenBank/DDBJ whole genome shotgun (WGS) entry which is preliminary data.</text>
</comment>
<proteinExistence type="predicted"/>
<dbReference type="Gene3D" id="3.40.630.10">
    <property type="entry name" value="Zn peptidases"/>
    <property type="match status" value="1"/>
</dbReference>
<organism evidence="2">
    <name type="scientific">bioreactor metagenome</name>
    <dbReference type="NCBI Taxonomy" id="1076179"/>
    <lineage>
        <taxon>unclassified sequences</taxon>
        <taxon>metagenomes</taxon>
        <taxon>ecological metagenomes</taxon>
    </lineage>
</organism>
<dbReference type="AlphaFoldDB" id="A0A645BWW3"/>
<sequence>MDIRSKSTGCIETVLAAVTAKLDELTAGNDALSYALRMMVETKPVQADPHVCDLLAQSAKKLGLTSRRMLSGAGHDAMIMADITNIGLVFVPSRGGRSHCPEEWTDYDLLQNGIETVCETVQRLACEE</sequence>
<reference evidence="2" key="1">
    <citation type="submission" date="2019-08" db="EMBL/GenBank/DDBJ databases">
        <authorList>
            <person name="Kucharzyk K."/>
            <person name="Murdoch R.W."/>
            <person name="Higgins S."/>
            <person name="Loffler F."/>
        </authorList>
    </citation>
    <scope>NUCLEOTIDE SEQUENCE</scope>
</reference>
<evidence type="ECO:0000313" key="2">
    <source>
        <dbReference type="EMBL" id="MPM70006.1"/>
    </source>
</evidence>
<evidence type="ECO:0000256" key="1">
    <source>
        <dbReference type="ARBA" id="ARBA00022801"/>
    </source>
</evidence>
<protein>
    <recommendedName>
        <fullName evidence="3">N-carbamoyl-L-amino-acid hydrolase</fullName>
    </recommendedName>
</protein>
<dbReference type="PANTHER" id="PTHR32494">
    <property type="entry name" value="ALLANTOATE DEIMINASE-RELATED"/>
    <property type="match status" value="1"/>
</dbReference>
<dbReference type="Pfam" id="PF01546">
    <property type="entry name" value="Peptidase_M20"/>
    <property type="match status" value="1"/>
</dbReference>
<dbReference type="GO" id="GO:0016813">
    <property type="term" value="F:hydrolase activity, acting on carbon-nitrogen (but not peptide) bonds, in linear amidines"/>
    <property type="evidence" value="ECO:0007669"/>
    <property type="project" value="InterPro"/>
</dbReference>
<name>A0A645BWW3_9ZZZZ</name>